<dbReference type="Proteomes" id="UP000626092">
    <property type="component" value="Unassembled WGS sequence"/>
</dbReference>
<dbReference type="OrthoDB" id="539213at2759"/>
<comment type="caution">
    <text evidence="1">The sequence shown here is derived from an EMBL/GenBank/DDBJ whole genome shotgun (WGS) entry which is preliminary data.</text>
</comment>
<accession>A0A834H7E2</accession>
<protein>
    <submittedName>
        <fullName evidence="1">Uncharacterized protein</fullName>
    </submittedName>
</protein>
<sequence>MQIAGRAHNLRRLVECEGCSVSEPDGQGYHALQRAALSVRPAEAQYIIEIVLPAYRSYSFFSSSSSIYDAGVLTNPLAPSSF</sequence>
<gene>
    <name evidence="1" type="ORF">RHSIM_Rhsim03G0253000</name>
</gene>
<dbReference type="AlphaFoldDB" id="A0A834H7E2"/>
<keyword evidence="2" id="KW-1185">Reference proteome</keyword>
<organism evidence="1 2">
    <name type="scientific">Rhododendron simsii</name>
    <name type="common">Sims's rhododendron</name>
    <dbReference type="NCBI Taxonomy" id="118357"/>
    <lineage>
        <taxon>Eukaryota</taxon>
        <taxon>Viridiplantae</taxon>
        <taxon>Streptophyta</taxon>
        <taxon>Embryophyta</taxon>
        <taxon>Tracheophyta</taxon>
        <taxon>Spermatophyta</taxon>
        <taxon>Magnoliopsida</taxon>
        <taxon>eudicotyledons</taxon>
        <taxon>Gunneridae</taxon>
        <taxon>Pentapetalae</taxon>
        <taxon>asterids</taxon>
        <taxon>Ericales</taxon>
        <taxon>Ericaceae</taxon>
        <taxon>Ericoideae</taxon>
        <taxon>Rhodoreae</taxon>
        <taxon>Rhododendron</taxon>
    </lineage>
</organism>
<proteinExistence type="predicted"/>
<reference evidence="1" key="1">
    <citation type="submission" date="2019-11" db="EMBL/GenBank/DDBJ databases">
        <authorList>
            <person name="Liu Y."/>
            <person name="Hou J."/>
            <person name="Li T.-Q."/>
            <person name="Guan C.-H."/>
            <person name="Wu X."/>
            <person name="Wu H.-Z."/>
            <person name="Ling F."/>
            <person name="Zhang R."/>
            <person name="Shi X.-G."/>
            <person name="Ren J.-P."/>
            <person name="Chen E.-F."/>
            <person name="Sun J.-M."/>
        </authorList>
    </citation>
    <scope>NUCLEOTIDE SEQUENCE</scope>
    <source>
        <strain evidence="1">Adult_tree_wgs_1</strain>
        <tissue evidence="1">Leaves</tissue>
    </source>
</reference>
<name>A0A834H7E2_RHOSS</name>
<dbReference type="EMBL" id="WJXA01000003">
    <property type="protein sequence ID" value="KAF7148973.1"/>
    <property type="molecule type" value="Genomic_DNA"/>
</dbReference>
<evidence type="ECO:0000313" key="1">
    <source>
        <dbReference type="EMBL" id="KAF7148973.1"/>
    </source>
</evidence>
<evidence type="ECO:0000313" key="2">
    <source>
        <dbReference type="Proteomes" id="UP000626092"/>
    </source>
</evidence>